<dbReference type="Proteomes" id="UP000184368">
    <property type="component" value="Unassembled WGS sequence"/>
</dbReference>
<accession>A0A1M5D9F6</accession>
<dbReference type="EMBL" id="FQUO01000010">
    <property type="protein sequence ID" value="SHF63292.1"/>
    <property type="molecule type" value="Genomic_DNA"/>
</dbReference>
<proteinExistence type="predicted"/>
<feature type="chain" id="PRO_5012612435" evidence="1">
    <location>
        <begin position="22"/>
        <end position="355"/>
    </location>
</feature>
<dbReference type="OrthoDB" id="1223654at2"/>
<dbReference type="RefSeq" id="WP_073044260.1">
    <property type="nucleotide sequence ID" value="NZ_FQUO01000010.1"/>
</dbReference>
<feature type="signal peptide" evidence="1">
    <location>
        <begin position="1"/>
        <end position="21"/>
    </location>
</feature>
<dbReference type="Gene3D" id="2.60.40.1120">
    <property type="entry name" value="Carboxypeptidase-like, regulatory domain"/>
    <property type="match status" value="1"/>
</dbReference>
<dbReference type="Pfam" id="PF13715">
    <property type="entry name" value="CarbopepD_reg_2"/>
    <property type="match status" value="1"/>
</dbReference>
<organism evidence="2 3">
    <name type="scientific">Cnuella takakiae</name>
    <dbReference type="NCBI Taxonomy" id="1302690"/>
    <lineage>
        <taxon>Bacteria</taxon>
        <taxon>Pseudomonadati</taxon>
        <taxon>Bacteroidota</taxon>
        <taxon>Chitinophagia</taxon>
        <taxon>Chitinophagales</taxon>
        <taxon>Chitinophagaceae</taxon>
        <taxon>Cnuella</taxon>
    </lineage>
</organism>
<evidence type="ECO:0000313" key="2">
    <source>
        <dbReference type="EMBL" id="SHF63292.1"/>
    </source>
</evidence>
<dbReference type="STRING" id="1302690.BUE76_20875"/>
<keyword evidence="1" id="KW-0732">Signal</keyword>
<name>A0A1M5D9F6_9BACT</name>
<protein>
    <submittedName>
        <fullName evidence="2">CarboxypepD_reg-like domain-containing protein</fullName>
    </submittedName>
</protein>
<dbReference type="AlphaFoldDB" id="A0A1M5D9F6"/>
<dbReference type="SUPFAM" id="SSF49464">
    <property type="entry name" value="Carboxypeptidase regulatory domain-like"/>
    <property type="match status" value="1"/>
</dbReference>
<evidence type="ECO:0000313" key="3">
    <source>
        <dbReference type="Proteomes" id="UP000184368"/>
    </source>
</evidence>
<keyword evidence="3" id="KW-1185">Reference proteome</keyword>
<reference evidence="2 3" key="1">
    <citation type="submission" date="2016-11" db="EMBL/GenBank/DDBJ databases">
        <authorList>
            <person name="Jaros S."/>
            <person name="Januszkiewicz K."/>
            <person name="Wedrychowicz H."/>
        </authorList>
    </citation>
    <scope>NUCLEOTIDE SEQUENCE [LARGE SCALE GENOMIC DNA]</scope>
    <source>
        <strain evidence="2 3">DSM 26897</strain>
    </source>
</reference>
<gene>
    <name evidence="2" type="ORF">SAMN05444008_110120</name>
</gene>
<dbReference type="InterPro" id="IPR008969">
    <property type="entry name" value="CarboxyPept-like_regulatory"/>
</dbReference>
<sequence length="355" mass="40671">MKPFFLFLFALCCGSTLLAQALISGTVVDVDTRQPLEGASVFAQNTTRGVITNKEGRYQLQLAKGGYELIISYTGYTKKTLNIEASADQGLDIALKKEEKNIEEVVIRSSNEVADGWQQYGPAFLRYFVGATPNADSCTLLNPEALKFLYFKRNDRVKVLASEPLRLRNAALGYEIRYQLDSFVLYNKTLVNTYRGACLFQPMEGDTTQQRQWAEARRQAYQGSRLHFLRSYYDSTLKQEGFLVDVLTSGSRNQFGRLSNPYDTSYYLFDDSTGNAELYFPRKASITYSKAAPNLRYLQQYNMPKDVPFQISYVDLSDGILIMPNGYFLDQRNWTNQGYWSWKNLADQLPYDYEE</sequence>
<evidence type="ECO:0000256" key="1">
    <source>
        <dbReference type="SAM" id="SignalP"/>
    </source>
</evidence>